<protein>
    <submittedName>
        <fullName evidence="2">Uncharacterized protein</fullName>
    </submittedName>
</protein>
<evidence type="ECO:0000313" key="3">
    <source>
        <dbReference type="Proteomes" id="UP001592530"/>
    </source>
</evidence>
<accession>A0ABV6XAN6</accession>
<feature type="region of interest" description="Disordered" evidence="1">
    <location>
        <begin position="147"/>
        <end position="174"/>
    </location>
</feature>
<proteinExistence type="predicted"/>
<evidence type="ECO:0000313" key="2">
    <source>
        <dbReference type="EMBL" id="MFC1435338.1"/>
    </source>
</evidence>
<evidence type="ECO:0000256" key="1">
    <source>
        <dbReference type="SAM" id="MobiDB-lite"/>
    </source>
</evidence>
<reference evidence="2 3" key="1">
    <citation type="submission" date="2024-09" db="EMBL/GenBank/DDBJ databases">
        <authorList>
            <person name="Lee S.D."/>
        </authorList>
    </citation>
    <scope>NUCLEOTIDE SEQUENCE [LARGE SCALE GENOMIC DNA]</scope>
    <source>
        <strain evidence="2 3">N1-3</strain>
    </source>
</reference>
<comment type="caution">
    <text evidence="2">The sequence shown here is derived from an EMBL/GenBank/DDBJ whole genome shotgun (WGS) entry which is preliminary data.</text>
</comment>
<dbReference type="EMBL" id="JBHEZY010000018">
    <property type="protein sequence ID" value="MFC1435338.1"/>
    <property type="molecule type" value="Genomic_DNA"/>
</dbReference>
<sequence>MSSPPGGGPADVRLERLVRELASASRIRLAGAGPLVLMTDAQLSAARVKAVVAAAEAQRASTQVRELRADNRPVDNALVAQSLLVQQTSDELLRVTMETQRRIRIDEQQREAEAAVRRALAEALLLVAVQNMLAAQQLEAQASASARARRHAEAEAELQQHRPETAAGYDGVRR</sequence>
<dbReference type="RefSeq" id="WP_380558314.1">
    <property type="nucleotide sequence ID" value="NZ_JBHEZY010000018.1"/>
</dbReference>
<gene>
    <name evidence="2" type="ORF">ACEZDB_32330</name>
</gene>
<organism evidence="2 3">
    <name type="scientific">Streptacidiphilus alkalitolerans</name>
    <dbReference type="NCBI Taxonomy" id="3342712"/>
    <lineage>
        <taxon>Bacteria</taxon>
        <taxon>Bacillati</taxon>
        <taxon>Actinomycetota</taxon>
        <taxon>Actinomycetes</taxon>
        <taxon>Kitasatosporales</taxon>
        <taxon>Streptomycetaceae</taxon>
        <taxon>Streptacidiphilus</taxon>
    </lineage>
</organism>
<name>A0ABV6XAN6_9ACTN</name>
<feature type="compositionally biased region" description="Basic and acidic residues" evidence="1">
    <location>
        <begin position="151"/>
        <end position="164"/>
    </location>
</feature>
<dbReference type="Proteomes" id="UP001592530">
    <property type="component" value="Unassembled WGS sequence"/>
</dbReference>